<sequence length="68" mass="7970">MIKKLKNMDGFDIFIVGILSLFGKPHCYLLSHCLSIQWLVTKTKEVHQGTITDKYNKRQIKRTNSILY</sequence>
<evidence type="ECO:0000313" key="1">
    <source>
        <dbReference type="EMBL" id="SUL37117.1"/>
    </source>
</evidence>
<dbReference type="EMBL" id="UHBY01000003">
    <property type="protein sequence ID" value="SUL37117.1"/>
    <property type="molecule type" value="Genomic_DNA"/>
</dbReference>
<accession>A0A380EL93</accession>
<reference evidence="1 2" key="1">
    <citation type="submission" date="2018-06" db="EMBL/GenBank/DDBJ databases">
        <authorList>
            <consortium name="Pathogen Informatics"/>
            <person name="Doyle S."/>
        </authorList>
    </citation>
    <scope>NUCLEOTIDE SEQUENCE [LARGE SCALE GENOMIC DNA]</scope>
    <source>
        <strain evidence="1 2">NCTC10702</strain>
    </source>
</reference>
<gene>
    <name evidence="1" type="ORF">NCTC10702_03166</name>
</gene>
<evidence type="ECO:0000313" key="2">
    <source>
        <dbReference type="Proteomes" id="UP000254116"/>
    </source>
</evidence>
<dbReference type="AlphaFoldDB" id="A0A380EL93"/>
<proteinExistence type="predicted"/>
<name>A0A380EL93_STAAU</name>
<dbReference type="Proteomes" id="UP000254116">
    <property type="component" value="Unassembled WGS sequence"/>
</dbReference>
<organism evidence="1 2">
    <name type="scientific">Staphylococcus aureus</name>
    <dbReference type="NCBI Taxonomy" id="1280"/>
    <lineage>
        <taxon>Bacteria</taxon>
        <taxon>Bacillati</taxon>
        <taxon>Bacillota</taxon>
        <taxon>Bacilli</taxon>
        <taxon>Bacillales</taxon>
        <taxon>Staphylococcaceae</taxon>
        <taxon>Staphylococcus</taxon>
    </lineage>
</organism>
<protein>
    <submittedName>
        <fullName evidence="1">Phage protein</fullName>
    </submittedName>
</protein>